<accession>A0A0G1X1A6</accession>
<evidence type="ECO:0000313" key="1">
    <source>
        <dbReference type="EMBL" id="KKW24640.1"/>
    </source>
</evidence>
<gene>
    <name evidence="1" type="ORF">UY67_C0005G0012</name>
</gene>
<comment type="caution">
    <text evidence="1">The sequence shown here is derived from an EMBL/GenBank/DDBJ whole genome shotgun (WGS) entry which is preliminary data.</text>
</comment>
<organism evidence="1 2">
    <name type="scientific">Candidatus Kaiserbacteria bacterium GW2011_GWA2_52_12</name>
    <dbReference type="NCBI Taxonomy" id="1618671"/>
    <lineage>
        <taxon>Bacteria</taxon>
        <taxon>Candidatus Kaiseribacteriota</taxon>
    </lineage>
</organism>
<dbReference type="Proteomes" id="UP000034273">
    <property type="component" value="Unassembled WGS sequence"/>
</dbReference>
<sequence>MKPCKPHPELDALMALAKNHVMTREEMVAQRKSWVIGEMLEERPDMTREEAERIYDEVTY</sequence>
<dbReference type="STRING" id="1618671.UY67_C0005G0012"/>
<dbReference type="EMBL" id="LCQW01000005">
    <property type="protein sequence ID" value="KKW24640.1"/>
    <property type="molecule type" value="Genomic_DNA"/>
</dbReference>
<name>A0A0G1X1A6_9BACT</name>
<dbReference type="AlphaFoldDB" id="A0A0G1X1A6"/>
<reference evidence="1 2" key="1">
    <citation type="journal article" date="2015" name="Nature">
        <title>rRNA introns, odd ribosomes, and small enigmatic genomes across a large radiation of phyla.</title>
        <authorList>
            <person name="Brown C.T."/>
            <person name="Hug L.A."/>
            <person name="Thomas B.C."/>
            <person name="Sharon I."/>
            <person name="Castelle C.J."/>
            <person name="Singh A."/>
            <person name="Wilkins M.J."/>
            <person name="Williams K.H."/>
            <person name="Banfield J.F."/>
        </authorList>
    </citation>
    <scope>NUCLEOTIDE SEQUENCE [LARGE SCALE GENOMIC DNA]</scope>
</reference>
<proteinExistence type="predicted"/>
<evidence type="ECO:0000313" key="2">
    <source>
        <dbReference type="Proteomes" id="UP000034273"/>
    </source>
</evidence>
<protein>
    <submittedName>
        <fullName evidence="1">Uncharacterized protein</fullName>
    </submittedName>
</protein>